<dbReference type="Proteomes" id="UP000262954">
    <property type="component" value="Unassembled WGS sequence"/>
</dbReference>
<dbReference type="AlphaFoldDB" id="A0A354M2B7"/>
<gene>
    <name evidence="1" type="ORF">DDY73_06580</name>
</gene>
<accession>A0A354M2B7</accession>
<evidence type="ECO:0000313" key="1">
    <source>
        <dbReference type="EMBL" id="HBJ08656.1"/>
    </source>
</evidence>
<dbReference type="EMBL" id="DNWC01000086">
    <property type="protein sequence ID" value="HBJ08656.1"/>
    <property type="molecule type" value="Genomic_DNA"/>
</dbReference>
<reference evidence="1 2" key="1">
    <citation type="journal article" date="2018" name="Nat. Biotechnol.">
        <title>A standardized bacterial taxonomy based on genome phylogeny substantially revises the tree of life.</title>
        <authorList>
            <person name="Parks D.H."/>
            <person name="Chuvochina M."/>
            <person name="Waite D.W."/>
            <person name="Rinke C."/>
            <person name="Skarshewski A."/>
            <person name="Chaumeil P.A."/>
            <person name="Hugenholtz P."/>
        </authorList>
    </citation>
    <scope>NUCLEOTIDE SEQUENCE [LARGE SCALE GENOMIC DNA]</scope>
    <source>
        <strain evidence="1">UBA11482</strain>
    </source>
</reference>
<evidence type="ECO:0000313" key="2">
    <source>
        <dbReference type="Proteomes" id="UP000262954"/>
    </source>
</evidence>
<name>A0A354M2B7_9BACT</name>
<organism evidence="1 2">
    <name type="scientific">Coprobacter fastidiosus</name>
    <dbReference type="NCBI Taxonomy" id="1099853"/>
    <lineage>
        <taxon>Bacteria</taxon>
        <taxon>Pseudomonadati</taxon>
        <taxon>Bacteroidota</taxon>
        <taxon>Bacteroidia</taxon>
        <taxon>Bacteroidales</taxon>
        <taxon>Barnesiellaceae</taxon>
        <taxon>Coprobacter</taxon>
    </lineage>
</organism>
<protein>
    <submittedName>
        <fullName evidence="1">Uncharacterized protein</fullName>
    </submittedName>
</protein>
<sequence>MYIENKVSDSESKQYHFPDIYFQDITEIHNNKEFSVKRKYAGLYTVFINIIAEKTQNCRISFSGVFPRMTYICKNHDFSDTEIYHLNKFRIHCNRIRQNRDIPSYEDYLHDLKSLSDFIAKIYGRPIPKNLKECLPHATRSITSADYTPDINIRITVSSWDKDFITGYTEDDNSVFVKIDYHKYAQ</sequence>
<comment type="caution">
    <text evidence="1">The sequence shown here is derived from an EMBL/GenBank/DDBJ whole genome shotgun (WGS) entry which is preliminary data.</text>
</comment>
<proteinExistence type="predicted"/>
<feature type="non-terminal residue" evidence="1">
    <location>
        <position position="186"/>
    </location>
</feature>